<dbReference type="Gene3D" id="1.10.3680.10">
    <property type="entry name" value="TerB-like"/>
    <property type="match status" value="1"/>
</dbReference>
<evidence type="ECO:0000313" key="2">
    <source>
        <dbReference type="Proteomes" id="UP000226525"/>
    </source>
</evidence>
<comment type="caution">
    <text evidence="1">The sequence shown here is derived from an EMBL/GenBank/DDBJ whole genome shotgun (WGS) entry which is preliminary data.</text>
</comment>
<dbReference type="EMBL" id="NZEX01000102">
    <property type="protein sequence ID" value="MAH63622.1"/>
    <property type="molecule type" value="Genomic_DNA"/>
</dbReference>
<proteinExistence type="predicted"/>
<dbReference type="SUPFAM" id="SSF158682">
    <property type="entry name" value="TerB-like"/>
    <property type="match status" value="1"/>
</dbReference>
<accession>A0A2D6YKG5</accession>
<dbReference type="AlphaFoldDB" id="A0A2D6YKG5"/>
<evidence type="ECO:0008006" key="3">
    <source>
        <dbReference type="Google" id="ProtNLM"/>
    </source>
</evidence>
<organism evidence="1 2">
    <name type="scientific">SAR324 cluster bacterium</name>
    <dbReference type="NCBI Taxonomy" id="2024889"/>
    <lineage>
        <taxon>Bacteria</taxon>
        <taxon>Deltaproteobacteria</taxon>
        <taxon>SAR324 cluster</taxon>
    </lineage>
</organism>
<dbReference type="Proteomes" id="UP000226525">
    <property type="component" value="Unassembled WGS sequence"/>
</dbReference>
<dbReference type="InterPro" id="IPR029024">
    <property type="entry name" value="TerB-like"/>
</dbReference>
<gene>
    <name evidence="1" type="ORF">CMN54_09300</name>
</gene>
<dbReference type="CDD" id="cd07177">
    <property type="entry name" value="terB_like"/>
    <property type="match status" value="1"/>
</dbReference>
<name>A0A2D6YKG5_9DELT</name>
<sequence length="151" mass="17082">MLTGLQPEILNEQQKTWFAVAVCHAIVADGNIDPSELSYLEQALSFLSSKTQVDSLVQAVKDQKLPKLDKFPLATRELEVKIFIELALITTADDVISTREIDFLMNVGRILGFGREFAKILIRWASEGIIWRNKMHKIINSGVELHPEYVT</sequence>
<evidence type="ECO:0000313" key="1">
    <source>
        <dbReference type="EMBL" id="MAH63622.1"/>
    </source>
</evidence>
<protein>
    <recommendedName>
        <fullName evidence="3">TerB family tellurite resistance protein</fullName>
    </recommendedName>
</protein>
<reference evidence="2" key="1">
    <citation type="submission" date="2017-09" db="EMBL/GenBank/DDBJ databases">
        <title>The Reconstruction of 2,631 Draft Metagenome-Assembled Genomes from the Global Oceans.</title>
        <authorList>
            <person name="Tully B.J."/>
            <person name="Graham E.D."/>
            <person name="Heidelberg J.F."/>
        </authorList>
    </citation>
    <scope>NUCLEOTIDE SEQUENCE [LARGE SCALE GENOMIC DNA]</scope>
</reference>